<evidence type="ECO:0000313" key="3">
    <source>
        <dbReference type="Proteomes" id="UP000193303"/>
    </source>
</evidence>
<comment type="caution">
    <text evidence="2">The sequence shown here is derived from an EMBL/GenBank/DDBJ whole genome shotgun (WGS) entry which is preliminary data.</text>
</comment>
<feature type="signal peptide" evidence="1">
    <location>
        <begin position="1"/>
        <end position="21"/>
    </location>
</feature>
<dbReference type="Proteomes" id="UP000193303">
    <property type="component" value="Unassembled WGS sequence"/>
</dbReference>
<accession>A0A1X3D3F7</accession>
<organism evidence="2 3">
    <name type="scientific">Neisseria dumasiana</name>
    <dbReference type="NCBI Taxonomy" id="1931275"/>
    <lineage>
        <taxon>Bacteria</taxon>
        <taxon>Pseudomonadati</taxon>
        <taxon>Pseudomonadota</taxon>
        <taxon>Betaproteobacteria</taxon>
        <taxon>Neisseriales</taxon>
        <taxon>Neisseriaceae</taxon>
        <taxon>Neisseria</taxon>
    </lineage>
</organism>
<reference evidence="3" key="1">
    <citation type="submission" date="2017-01" db="EMBL/GenBank/DDBJ databases">
        <authorList>
            <person name="Mah S.A."/>
            <person name="Swanson W.J."/>
            <person name="Moy G.W."/>
            <person name="Vacquier V.D."/>
        </authorList>
    </citation>
    <scope>NUCLEOTIDE SEQUENCE [LARGE SCALE GENOMIC DNA]</scope>
    <source>
        <strain evidence="3">124861</strain>
    </source>
</reference>
<dbReference type="RefSeq" id="WP_085360965.1">
    <property type="nucleotide sequence ID" value="NZ_MTAB01000067.1"/>
</dbReference>
<sequence length="203" mass="23530">MRIKYAFIFTCLVVTSFSTFAESKHLTKFLDRESEILKCGNKNIQIKSSCFDMDEDNPYKGSAGSVRSQCRNVRLIIKDKQTEIVKKYPFISAWQLREIESHGYKLGKIINFSEKNPYSPMSMACIKHKSRFYISLTYSLSPYNMKYGEYDDNLNNLIDNPVVMDLNGNYESKTLSEKINSIVYGSQHNTRFISANVMFVPER</sequence>
<name>A0A1X3D3F7_9NEIS</name>
<protein>
    <submittedName>
        <fullName evidence="2">Uncharacterized protein</fullName>
    </submittedName>
</protein>
<dbReference type="EMBL" id="MTAB01000067">
    <property type="protein sequence ID" value="OSI14234.1"/>
    <property type="molecule type" value="Genomic_DNA"/>
</dbReference>
<keyword evidence="1" id="KW-0732">Signal</keyword>
<dbReference type="AlphaFoldDB" id="A0A1X3D3F7"/>
<evidence type="ECO:0000313" key="2">
    <source>
        <dbReference type="EMBL" id="OSI14234.1"/>
    </source>
</evidence>
<feature type="chain" id="PRO_5010866403" evidence="1">
    <location>
        <begin position="22"/>
        <end position="203"/>
    </location>
</feature>
<evidence type="ECO:0000256" key="1">
    <source>
        <dbReference type="SAM" id="SignalP"/>
    </source>
</evidence>
<gene>
    <name evidence="2" type="ORF">BV912_12645</name>
</gene>
<proteinExistence type="predicted"/>